<accession>A0A1I3K9R8</accession>
<feature type="transmembrane region" description="Helical" evidence="5">
    <location>
        <begin position="151"/>
        <end position="167"/>
    </location>
</feature>
<proteinExistence type="predicted"/>
<keyword evidence="4 5" id="KW-0472">Membrane</keyword>
<dbReference type="SUPFAM" id="SSF52091">
    <property type="entry name" value="SpoIIaa-like"/>
    <property type="match status" value="1"/>
</dbReference>
<keyword evidence="3 5" id="KW-1133">Transmembrane helix</keyword>
<dbReference type="Gene3D" id="3.30.750.24">
    <property type="entry name" value="STAS domain"/>
    <property type="match status" value="1"/>
</dbReference>
<dbReference type="CDD" id="cd07042">
    <property type="entry name" value="STAS_SulP_like_sulfate_transporter"/>
    <property type="match status" value="1"/>
</dbReference>
<dbReference type="PROSITE" id="PS50801">
    <property type="entry name" value="STAS"/>
    <property type="match status" value="1"/>
</dbReference>
<feature type="transmembrane region" description="Helical" evidence="5">
    <location>
        <begin position="121"/>
        <end position="139"/>
    </location>
</feature>
<evidence type="ECO:0000313" key="7">
    <source>
        <dbReference type="EMBL" id="SFI69229.1"/>
    </source>
</evidence>
<organism evidence="7 8">
    <name type="scientific">Kaistella treverensis</name>
    <dbReference type="NCBI Taxonomy" id="631455"/>
    <lineage>
        <taxon>Bacteria</taxon>
        <taxon>Pseudomonadati</taxon>
        <taxon>Bacteroidota</taxon>
        <taxon>Flavobacteriia</taxon>
        <taxon>Flavobacteriales</taxon>
        <taxon>Weeksellaceae</taxon>
        <taxon>Chryseobacterium group</taxon>
        <taxon>Kaistella</taxon>
    </lineage>
</organism>
<evidence type="ECO:0000256" key="5">
    <source>
        <dbReference type="SAM" id="Phobius"/>
    </source>
</evidence>
<evidence type="ECO:0000256" key="3">
    <source>
        <dbReference type="ARBA" id="ARBA00022989"/>
    </source>
</evidence>
<reference evidence="8" key="1">
    <citation type="submission" date="2016-10" db="EMBL/GenBank/DDBJ databases">
        <authorList>
            <person name="Varghese N."/>
            <person name="Submissions S."/>
        </authorList>
    </citation>
    <scope>NUCLEOTIDE SEQUENCE [LARGE SCALE GENOMIC DNA]</scope>
    <source>
        <strain evidence="8">DSM 22251</strain>
    </source>
</reference>
<evidence type="ECO:0000313" key="8">
    <source>
        <dbReference type="Proteomes" id="UP000242560"/>
    </source>
</evidence>
<protein>
    <submittedName>
        <fullName evidence="7">Sulfate permease, SulP family</fullName>
    </submittedName>
</protein>
<feature type="transmembrane region" description="Helical" evidence="5">
    <location>
        <begin position="212"/>
        <end position="231"/>
    </location>
</feature>
<sequence>MPKYPKKIQLKFKVQRSLKLKLDFHTGKNSMKIALNLFDFSQKIDYRTEILAGLTVAMTMIPESLSFAILAGFPPLVGLYAAFIAGLITAVFGGRPGMVSGGAGATVIVLIALMRSHGLEYVFAAVALAGIIQILIGIFKFSKFIRLVPQPVMYGFVNGLAVIIFMSQLDQFKVISNGTFSWLQGEALYIMLGLVTLTIAIVVLFPKITKKIPASLVAIIVVFALVVIFGIETKTVQDIASVEGGFPPFHVPNIPFNLEAFQVILPYSLIFAAVGLTEGLLTLNLVDEITGTRGNGNRECIAQGTSNIANGFFFGMGGCPMIAQTLVNLSAGSRARLSGIIAAVTILLIILFGAPVIGRLPIAALVGVMIMVALGTFEWASFRILNKMPKHDIFVGILVAVITVILHNLALAVLVGVIISALVFAWESAKRIRARTYFDADGTKHYDIYGPLFFGSVMAFSEKFKIEDDPQRVVINFKDSRVADMSAIEALNTLTKKYSGVGKEVHLQNLSADCIRLLNNAEAVIDVNIIKDPEYLVAVEK</sequence>
<dbReference type="InterPro" id="IPR002645">
    <property type="entry name" value="STAS_dom"/>
</dbReference>
<dbReference type="Pfam" id="PF00916">
    <property type="entry name" value="Sulfate_transp"/>
    <property type="match status" value="1"/>
</dbReference>
<evidence type="ECO:0000256" key="1">
    <source>
        <dbReference type="ARBA" id="ARBA00004141"/>
    </source>
</evidence>
<evidence type="ECO:0000259" key="6">
    <source>
        <dbReference type="PROSITE" id="PS50801"/>
    </source>
</evidence>
<evidence type="ECO:0000256" key="4">
    <source>
        <dbReference type="ARBA" id="ARBA00023136"/>
    </source>
</evidence>
<gene>
    <name evidence="7" type="ORF">SAMN05421638_0675</name>
</gene>
<dbReference type="PANTHER" id="PTHR43310:SF1">
    <property type="entry name" value="SULFATE TRANSPORTER YBAR-RELATED"/>
    <property type="match status" value="1"/>
</dbReference>
<feature type="transmembrane region" description="Helical" evidence="5">
    <location>
        <begin position="76"/>
        <end position="93"/>
    </location>
</feature>
<dbReference type="Proteomes" id="UP000242560">
    <property type="component" value="Unassembled WGS sequence"/>
</dbReference>
<feature type="transmembrane region" description="Helical" evidence="5">
    <location>
        <begin position="307"/>
        <end position="327"/>
    </location>
</feature>
<feature type="transmembrane region" description="Helical" evidence="5">
    <location>
        <begin position="339"/>
        <end position="357"/>
    </location>
</feature>
<dbReference type="InterPro" id="IPR052706">
    <property type="entry name" value="Membrane-Transporter-like"/>
</dbReference>
<dbReference type="AlphaFoldDB" id="A0A1I3K9R8"/>
<dbReference type="Pfam" id="PF01740">
    <property type="entry name" value="STAS"/>
    <property type="match status" value="1"/>
</dbReference>
<dbReference type="EMBL" id="FORQ01000001">
    <property type="protein sequence ID" value="SFI69229.1"/>
    <property type="molecule type" value="Genomic_DNA"/>
</dbReference>
<dbReference type="PANTHER" id="PTHR43310">
    <property type="entry name" value="SULFATE TRANSPORTER YBAR-RELATED"/>
    <property type="match status" value="1"/>
</dbReference>
<evidence type="ECO:0000256" key="2">
    <source>
        <dbReference type="ARBA" id="ARBA00022692"/>
    </source>
</evidence>
<feature type="transmembrane region" description="Helical" evidence="5">
    <location>
        <begin position="393"/>
        <end position="426"/>
    </location>
</feature>
<comment type="subcellular location">
    <subcellularLocation>
        <location evidence="1">Membrane</location>
        <topology evidence="1">Multi-pass membrane protein</topology>
    </subcellularLocation>
</comment>
<feature type="transmembrane region" description="Helical" evidence="5">
    <location>
        <begin position="98"/>
        <end position="115"/>
    </location>
</feature>
<keyword evidence="8" id="KW-1185">Reference proteome</keyword>
<keyword evidence="2 5" id="KW-0812">Transmembrane</keyword>
<feature type="transmembrane region" description="Helical" evidence="5">
    <location>
        <begin position="187"/>
        <end position="205"/>
    </location>
</feature>
<dbReference type="InterPro" id="IPR011547">
    <property type="entry name" value="SLC26A/SulP_dom"/>
</dbReference>
<feature type="transmembrane region" description="Helical" evidence="5">
    <location>
        <begin position="264"/>
        <end position="286"/>
    </location>
</feature>
<feature type="domain" description="STAS" evidence="6">
    <location>
        <begin position="446"/>
        <end position="541"/>
    </location>
</feature>
<name>A0A1I3K9R8_9FLAO</name>
<dbReference type="InterPro" id="IPR036513">
    <property type="entry name" value="STAS_dom_sf"/>
</dbReference>
<feature type="transmembrane region" description="Helical" evidence="5">
    <location>
        <begin position="362"/>
        <end position="381"/>
    </location>
</feature>
<dbReference type="GO" id="GO:0016020">
    <property type="term" value="C:membrane"/>
    <property type="evidence" value="ECO:0007669"/>
    <property type="project" value="UniProtKB-SubCell"/>
</dbReference>